<dbReference type="InterPro" id="IPR018181">
    <property type="entry name" value="Heat_shock_70_CS"/>
</dbReference>
<dbReference type="Gene3D" id="3.90.640.10">
    <property type="entry name" value="Actin, Chain A, domain 4"/>
    <property type="match status" value="1"/>
</dbReference>
<dbReference type="PROSITE" id="PS00297">
    <property type="entry name" value="HSP70_1"/>
    <property type="match status" value="1"/>
</dbReference>
<comment type="similarity">
    <text evidence="1 7">Belongs to the heat shock protein 70 family.</text>
</comment>
<evidence type="ECO:0000256" key="3">
    <source>
        <dbReference type="ARBA" id="ARBA00022741"/>
    </source>
</evidence>
<dbReference type="SUPFAM" id="SSF53067">
    <property type="entry name" value="Actin-like ATPase domain"/>
    <property type="match status" value="2"/>
</dbReference>
<dbReference type="EMBL" id="BAAAUV010000003">
    <property type="protein sequence ID" value="GAA3199221.1"/>
    <property type="molecule type" value="Genomic_DNA"/>
</dbReference>
<evidence type="ECO:0000256" key="1">
    <source>
        <dbReference type="ARBA" id="ARBA00007381"/>
    </source>
</evidence>
<evidence type="ECO:0000313" key="8">
    <source>
        <dbReference type="EMBL" id="GAA3199221.1"/>
    </source>
</evidence>
<keyword evidence="9" id="KW-1185">Reference proteome</keyword>
<dbReference type="PROSITE" id="PS01036">
    <property type="entry name" value="HSP70_3"/>
    <property type="match status" value="1"/>
</dbReference>
<keyword evidence="4 7" id="KW-0067">ATP-binding</keyword>
<accession>A0ABP6Q1A9</accession>
<dbReference type="Proteomes" id="UP001501237">
    <property type="component" value="Unassembled WGS sequence"/>
</dbReference>
<evidence type="ECO:0000256" key="6">
    <source>
        <dbReference type="ARBA" id="ARBA00023186"/>
    </source>
</evidence>
<dbReference type="InterPro" id="IPR029047">
    <property type="entry name" value="HSP70_peptide-bd_sf"/>
</dbReference>
<evidence type="ECO:0000256" key="7">
    <source>
        <dbReference type="RuleBase" id="RU003322"/>
    </source>
</evidence>
<name>A0ABP6Q1A9_9ACTN</name>
<dbReference type="InterPro" id="IPR013126">
    <property type="entry name" value="Hsp_70_fam"/>
</dbReference>
<dbReference type="RefSeq" id="WP_344822924.1">
    <property type="nucleotide sequence ID" value="NZ_BAAAUV010000003.1"/>
</dbReference>
<keyword evidence="6" id="KW-0143">Chaperone</keyword>
<protein>
    <submittedName>
        <fullName evidence="8">Hsp70 family protein</fullName>
    </submittedName>
</protein>
<dbReference type="PRINTS" id="PR00301">
    <property type="entry name" value="HEATSHOCK70"/>
</dbReference>
<gene>
    <name evidence="8" type="ORF">GCM10010468_11300</name>
</gene>
<dbReference type="Gene3D" id="3.30.420.40">
    <property type="match status" value="2"/>
</dbReference>
<organism evidence="8 9">
    <name type="scientific">Actinocorallia longicatena</name>
    <dbReference type="NCBI Taxonomy" id="111803"/>
    <lineage>
        <taxon>Bacteria</taxon>
        <taxon>Bacillati</taxon>
        <taxon>Actinomycetota</taxon>
        <taxon>Actinomycetes</taxon>
        <taxon>Streptosporangiales</taxon>
        <taxon>Thermomonosporaceae</taxon>
        <taxon>Actinocorallia</taxon>
    </lineage>
</organism>
<keyword evidence="5" id="KW-0346">Stress response</keyword>
<evidence type="ECO:0000256" key="2">
    <source>
        <dbReference type="ARBA" id="ARBA00022553"/>
    </source>
</evidence>
<dbReference type="Gene3D" id="2.60.34.10">
    <property type="entry name" value="Substrate Binding Domain Of DNAk, Chain A, domain 1"/>
    <property type="match status" value="1"/>
</dbReference>
<dbReference type="SUPFAM" id="SSF100920">
    <property type="entry name" value="Heat shock protein 70kD (HSP70), peptide-binding domain"/>
    <property type="match status" value="1"/>
</dbReference>
<dbReference type="PROSITE" id="PS00329">
    <property type="entry name" value="HSP70_2"/>
    <property type="match status" value="1"/>
</dbReference>
<dbReference type="Pfam" id="PF00012">
    <property type="entry name" value="HSP70"/>
    <property type="match status" value="2"/>
</dbReference>
<comment type="caution">
    <text evidence="8">The sequence shown here is derived from an EMBL/GenBank/DDBJ whole genome shotgun (WGS) entry which is preliminary data.</text>
</comment>
<evidence type="ECO:0000256" key="5">
    <source>
        <dbReference type="ARBA" id="ARBA00023016"/>
    </source>
</evidence>
<keyword evidence="2" id="KW-0597">Phosphoprotein</keyword>
<reference evidence="9" key="1">
    <citation type="journal article" date="2019" name="Int. J. Syst. Evol. Microbiol.">
        <title>The Global Catalogue of Microorganisms (GCM) 10K type strain sequencing project: providing services to taxonomists for standard genome sequencing and annotation.</title>
        <authorList>
            <consortium name="The Broad Institute Genomics Platform"/>
            <consortium name="The Broad Institute Genome Sequencing Center for Infectious Disease"/>
            <person name="Wu L."/>
            <person name="Ma J."/>
        </authorList>
    </citation>
    <scope>NUCLEOTIDE SEQUENCE [LARGE SCALE GENOMIC DNA]</scope>
    <source>
        <strain evidence="9">JCM 9377</strain>
    </source>
</reference>
<dbReference type="PANTHER" id="PTHR19375">
    <property type="entry name" value="HEAT SHOCK PROTEIN 70KDA"/>
    <property type="match status" value="1"/>
</dbReference>
<evidence type="ECO:0000256" key="4">
    <source>
        <dbReference type="ARBA" id="ARBA00022840"/>
    </source>
</evidence>
<dbReference type="CDD" id="cd24029">
    <property type="entry name" value="ASKHA_NBD_HSP70_DnaK_HscA_HscC"/>
    <property type="match status" value="1"/>
</dbReference>
<evidence type="ECO:0000313" key="9">
    <source>
        <dbReference type="Proteomes" id="UP001501237"/>
    </source>
</evidence>
<dbReference type="InterPro" id="IPR043129">
    <property type="entry name" value="ATPase_NBD"/>
</dbReference>
<proteinExistence type="inferred from homology"/>
<keyword evidence="3 7" id="KW-0547">Nucleotide-binding</keyword>
<sequence length="529" mass="57402">MTAFGIDLGTTNSCIAYVDASGHPVVLRNALGERLTPSVVYFERPHEVITGAAARNAALAAPELVARLFKRKMGDPDAEYAFHGIRQTPETISAYLLKDLAAAASRELGGPATDVVITVPAYFGVAEKEATRRAGQIAGLTVLDVIPEPVAAALSHIEAHKSDRVRHLLVYDLGGGTFDTSVIRVDGVQATVLCTGGDLRLGGTEWDARITDHLLDGFVREHPDRNPADDAAFMLDLRDHAEQIKKDLSGVQSRQHPVRFDGRITRVTLTRDHLERLTNDLLEKTLKITEETLAAAPGLRPEEIDEVVLVGGMTRMPVVAERLRERFGLEVRQHEPDLAVARGAALFARISLPGPAEEVADQLGVTTEQVELMRKRRPTGVLPRAFGVKTADESDPRLHTDPGNVRLKVFHLLHADTRLPADTGPVPAVTVIDNQPMVEVEVWESRPGPPSDELDDNVRIGRGVLRLPPRTPARTMLHITFYVSETGLLTVTAADPRTGAELKLDLTIGMDDAAVAEATGLVARTEVTS</sequence>